<feature type="transmembrane region" description="Helical" evidence="6">
    <location>
        <begin position="243"/>
        <end position="262"/>
    </location>
</feature>
<feature type="transmembrane region" description="Helical" evidence="6">
    <location>
        <begin position="156"/>
        <end position="174"/>
    </location>
</feature>
<feature type="transmembrane region" description="Helical" evidence="6">
    <location>
        <begin position="41"/>
        <end position="64"/>
    </location>
</feature>
<evidence type="ECO:0000259" key="7">
    <source>
        <dbReference type="Pfam" id="PF00892"/>
    </source>
</evidence>
<dbReference type="KEGG" id="smic:SmB9_06220"/>
<feature type="transmembrane region" description="Helical" evidence="6">
    <location>
        <begin position="15"/>
        <end position="35"/>
    </location>
</feature>
<dbReference type="InterPro" id="IPR000620">
    <property type="entry name" value="EamA_dom"/>
</dbReference>
<dbReference type="SUPFAM" id="SSF103481">
    <property type="entry name" value="Multidrug resistance efflux transporter EmrE"/>
    <property type="match status" value="2"/>
</dbReference>
<dbReference type="GO" id="GO:0016020">
    <property type="term" value="C:membrane"/>
    <property type="evidence" value="ECO:0007669"/>
    <property type="project" value="UniProtKB-SubCell"/>
</dbReference>
<proteinExistence type="inferred from homology"/>
<feature type="transmembrane region" description="Helical" evidence="6">
    <location>
        <begin position="186"/>
        <end position="206"/>
    </location>
</feature>
<dbReference type="EMBL" id="AP018711">
    <property type="protein sequence ID" value="BBE32964.1"/>
    <property type="molecule type" value="Genomic_DNA"/>
</dbReference>
<dbReference type="InterPro" id="IPR037185">
    <property type="entry name" value="EmrE-like"/>
</dbReference>
<evidence type="ECO:0000256" key="4">
    <source>
        <dbReference type="ARBA" id="ARBA00022989"/>
    </source>
</evidence>
<dbReference type="PANTHER" id="PTHR22911">
    <property type="entry name" value="ACYL-MALONYL CONDENSING ENZYME-RELATED"/>
    <property type="match status" value="1"/>
</dbReference>
<evidence type="ECO:0000313" key="8">
    <source>
        <dbReference type="EMBL" id="BBE32964.1"/>
    </source>
</evidence>
<dbReference type="Proteomes" id="UP000275727">
    <property type="component" value="Chromosome"/>
</dbReference>
<reference evidence="8 10" key="1">
    <citation type="submission" date="2018-06" db="EMBL/GenBank/DDBJ databases">
        <title>Complete Genome Sequence of the Microcystin-Degrading Bacterium Sphingosinicella microcystinivorans Strain B-9.</title>
        <authorList>
            <person name="Jin H."/>
            <person name="Nishizawa T."/>
            <person name="Guo Y."/>
            <person name="Nishizawa A."/>
            <person name="Park H."/>
            <person name="Kato H."/>
            <person name="Tsuji K."/>
            <person name="Harada K."/>
        </authorList>
    </citation>
    <scope>NUCLEOTIDE SEQUENCE [LARGE SCALE GENOMIC DNA]</scope>
    <source>
        <strain evidence="8 10">B9</strain>
    </source>
</reference>
<evidence type="ECO:0000256" key="1">
    <source>
        <dbReference type="ARBA" id="ARBA00004141"/>
    </source>
</evidence>
<feature type="transmembrane region" description="Helical" evidence="6">
    <location>
        <begin position="212"/>
        <end position="231"/>
    </location>
</feature>
<organism evidence="8 10">
    <name type="scientific">Sphingosinicella microcystinivorans</name>
    <dbReference type="NCBI Taxonomy" id="335406"/>
    <lineage>
        <taxon>Bacteria</taxon>
        <taxon>Pseudomonadati</taxon>
        <taxon>Pseudomonadota</taxon>
        <taxon>Alphaproteobacteria</taxon>
        <taxon>Sphingomonadales</taxon>
        <taxon>Sphingosinicellaceae</taxon>
        <taxon>Sphingosinicella</taxon>
    </lineage>
</organism>
<evidence type="ECO:0000256" key="3">
    <source>
        <dbReference type="ARBA" id="ARBA00022692"/>
    </source>
</evidence>
<gene>
    <name evidence="9" type="ORF">DFR51_2421</name>
    <name evidence="8" type="ORF">SmB9_06220</name>
</gene>
<comment type="similarity">
    <text evidence="2">Belongs to the drug/metabolite transporter (DMT) superfamily. 10 TMS drug/metabolite exporter (DME) (TC 2.A.7.3) family.</text>
</comment>
<dbReference type="AlphaFoldDB" id="A0AAD1D419"/>
<dbReference type="EMBL" id="RBWX01000008">
    <property type="protein sequence ID" value="RKS89206.1"/>
    <property type="molecule type" value="Genomic_DNA"/>
</dbReference>
<dbReference type="PANTHER" id="PTHR22911:SF6">
    <property type="entry name" value="SOLUTE CARRIER FAMILY 35 MEMBER G1"/>
    <property type="match status" value="1"/>
</dbReference>
<feature type="transmembrane region" description="Helical" evidence="6">
    <location>
        <begin position="103"/>
        <end position="123"/>
    </location>
</feature>
<keyword evidence="3 6" id="KW-0812">Transmembrane</keyword>
<accession>A0AAD1D419</accession>
<reference evidence="9 11" key="2">
    <citation type="submission" date="2018-10" db="EMBL/GenBank/DDBJ databases">
        <title>Genomic Encyclopedia of Type Strains, Phase IV (KMG-IV): sequencing the most valuable type-strain genomes for metagenomic binning, comparative biology and taxonomic classification.</title>
        <authorList>
            <person name="Goeker M."/>
        </authorList>
    </citation>
    <scope>NUCLEOTIDE SEQUENCE [LARGE SCALE GENOMIC DNA]</scope>
    <source>
        <strain evidence="9 11">DSM 19791</strain>
    </source>
</reference>
<evidence type="ECO:0000256" key="5">
    <source>
        <dbReference type="ARBA" id="ARBA00023136"/>
    </source>
</evidence>
<evidence type="ECO:0000313" key="11">
    <source>
        <dbReference type="Proteomes" id="UP000276029"/>
    </source>
</evidence>
<feature type="transmembrane region" description="Helical" evidence="6">
    <location>
        <begin position="132"/>
        <end position="150"/>
    </location>
</feature>
<protein>
    <submittedName>
        <fullName evidence="8">Membrane protein</fullName>
    </submittedName>
</protein>
<evidence type="ECO:0000256" key="6">
    <source>
        <dbReference type="SAM" id="Phobius"/>
    </source>
</evidence>
<name>A0AAD1D419_SPHMI</name>
<evidence type="ECO:0000256" key="2">
    <source>
        <dbReference type="ARBA" id="ARBA00009853"/>
    </source>
</evidence>
<dbReference type="Pfam" id="PF00892">
    <property type="entry name" value="EamA"/>
    <property type="match status" value="2"/>
</dbReference>
<dbReference type="RefSeq" id="WP_121051351.1">
    <property type="nucleotide sequence ID" value="NZ_AP018711.1"/>
</dbReference>
<feature type="domain" description="EamA" evidence="7">
    <location>
        <begin position="16"/>
        <end position="146"/>
    </location>
</feature>
<keyword evidence="11" id="KW-1185">Reference proteome</keyword>
<sequence length="303" mass="31566">MTPSTSNIASANRPLAGAAWILVAAVGFSAAWVFIRLASETIHPFALVFWRNAAGLLLIVPLVLRDPSIASPTQWKSHAVRSTSGVIGMFTTFYAVVNAPMATVQAIAFAAPIFATAGAALFLGEKLRARRIGALLAGFAGVLVVLRPGAEPLTPGILSAVVAAGATAFSIIAVKKLVGIARPMVVVFWSFALPVLPTFLIALAFWTTPSGYAWLYILGIGASTFTAQIATARAFSIAEATAVMPYDFVRFGITVAIGTFLFGETVDGITLLGGALILGSAIYLAYREAVLARKGPASTPPLN</sequence>
<keyword evidence="5 6" id="KW-0472">Membrane</keyword>
<evidence type="ECO:0000313" key="9">
    <source>
        <dbReference type="EMBL" id="RKS89206.1"/>
    </source>
</evidence>
<feature type="domain" description="EamA" evidence="7">
    <location>
        <begin position="155"/>
        <end position="284"/>
    </location>
</feature>
<keyword evidence="4 6" id="KW-1133">Transmembrane helix</keyword>
<dbReference type="Proteomes" id="UP000276029">
    <property type="component" value="Unassembled WGS sequence"/>
</dbReference>
<comment type="subcellular location">
    <subcellularLocation>
        <location evidence="1">Membrane</location>
        <topology evidence="1">Multi-pass membrane protein</topology>
    </subcellularLocation>
</comment>
<evidence type="ECO:0000313" key="10">
    <source>
        <dbReference type="Proteomes" id="UP000275727"/>
    </source>
</evidence>
<feature type="transmembrane region" description="Helical" evidence="6">
    <location>
        <begin position="268"/>
        <end position="286"/>
    </location>
</feature>